<dbReference type="InterPro" id="IPR046468">
    <property type="entry name" value="Spt20-like_SEP"/>
</dbReference>
<feature type="compositionally biased region" description="Polar residues" evidence="2">
    <location>
        <begin position="474"/>
        <end position="484"/>
    </location>
</feature>
<feature type="region of interest" description="Disordered" evidence="2">
    <location>
        <begin position="386"/>
        <end position="560"/>
    </location>
</feature>
<dbReference type="PANTHER" id="PTHR13526:SF16">
    <property type="entry name" value="SPT20-LIKE SEP DOMAIN-CONTAINING PROTEIN"/>
    <property type="match status" value="1"/>
</dbReference>
<reference evidence="4" key="1">
    <citation type="submission" date="2019-10" db="EMBL/GenBank/DDBJ databases">
        <title>The sequence and de novo assembly of the wild yak genome.</title>
        <authorList>
            <person name="Liu Y."/>
        </authorList>
    </citation>
    <scope>NUCLEOTIDE SEQUENCE [LARGE SCALE GENOMIC DNA]</scope>
    <source>
        <strain evidence="4">WY2019</strain>
    </source>
</reference>
<feature type="region of interest" description="Disordered" evidence="2">
    <location>
        <begin position="1"/>
        <end position="33"/>
    </location>
</feature>
<organism evidence="4 5">
    <name type="scientific">Bos mutus</name>
    <name type="common">wild yak</name>
    <dbReference type="NCBI Taxonomy" id="72004"/>
    <lineage>
        <taxon>Eukaryota</taxon>
        <taxon>Metazoa</taxon>
        <taxon>Chordata</taxon>
        <taxon>Craniata</taxon>
        <taxon>Vertebrata</taxon>
        <taxon>Euteleostomi</taxon>
        <taxon>Mammalia</taxon>
        <taxon>Eutheria</taxon>
        <taxon>Laurasiatheria</taxon>
        <taxon>Artiodactyla</taxon>
        <taxon>Ruminantia</taxon>
        <taxon>Pecora</taxon>
        <taxon>Bovidae</taxon>
        <taxon>Bovinae</taxon>
        <taxon>Bos</taxon>
    </lineage>
</organism>
<dbReference type="GO" id="GO:0006357">
    <property type="term" value="P:regulation of transcription by RNA polymerase II"/>
    <property type="evidence" value="ECO:0007669"/>
    <property type="project" value="TreeGrafter"/>
</dbReference>
<feature type="compositionally biased region" description="Basic and acidic residues" evidence="2">
    <location>
        <begin position="1"/>
        <end position="10"/>
    </location>
</feature>
<feature type="region of interest" description="Disordered" evidence="2">
    <location>
        <begin position="801"/>
        <end position="826"/>
    </location>
</feature>
<sequence length="1310" mass="140704">MEQSLERALDLAESVIESAQQRPPKRKNSSGEMSLHEKLYDIYVEESEKEPEVAEELRSNVNLLEKLLRRESLPCLVVNLYPGKQGYSLMLKGENESFTESIQLPYEEGELLEYLDAQELPPVLMNLLEKSLVNVFHEGCVIAEIRNYRQFSEGEPPSYQSRHILLRPTMQTLACDVEAIASDHQNWTQEDKLLLESQLILATAEPLCLDPFVSVACTENRLLYNKQKLNTRPMKRNLKRFSTASLNRQQDFPPSALPPELTALPSLAKSQESKTDKQYDLKTLKAGKCVDTWKQRPCDLAVPSEVDVEKHTKSFKYDDLQPTVWPTYEVGEDSIFGYEDSSHSPATKQMLMHPLNDPLISGKSMPHKKKRKVIYERQMSPYHSFTDDHPCNFLSGPETDDVRMVSPSEESSQKSTQYPVQMSYSSGYLADVWPPSPGKELEQPTTGSVQSSGDSADLRQPPPGKELEQPKIGSVQSSDDSASFRQPFPGKEPEQPKNGSVQSSVLGKGAKHPPSPIRLPLNPGKSSWGDSFTSQQASSSHKFPSPASAPKLPSLSQESSMEVSQVSSFPAMALSTVGSSQRTEASATSSGLNITKEVQPGGGGLALGSSSKPVQDSTTAPAGITVGPFPRGIKLSLLPTGISLGPLATGMKLDHQPTGVKPGPLPIGIQPDSQPTGMKPGPLPTGMKPGPLPTGMEPGPLPTGMKPELLPRGIKLDYQTTGIKSGPQPIGIKPGPQPIRIKPGLQPIRIKTGLQPRRIKPGPLPTGIKLDPLPIGNKSRLLPTGINLGPLPTGMKLDHQPTGVKTGPQPIEPIRIKPGTLPTGMKPDHEPTEIGPGTQPIRIKPGPQPIGIKPGTLPTGMKPDHQPTKIRPGPQPIGIKPGPQPIGIKPGPLPIGIRPGTLPTGMKPDHQPTEIRPGPQLREIKPRPLPIGIKPGPLPTGTKLEHQPAGIKPCLQPIGIKPSPLPMEIKPGHLPTGIKLDPLTTGIKLGPLTTGIKSRLLPREIKPKLLPMGIKPVLLSTGIQPNTLLTGILPSPLPTGISPGPLPAGIKPDTLPTGISPRVLSPGIQPDTLPTGIQPDTLPTGIQPDSQPTGITPGLLPTRIKPDSQPTGIKLGPLPAGAQPPNVQTTALPVSSQGGVQLVKNTPSLMPFTLLQLSPGSLILNPQQAQEQLQQPTQQWLYQLMPQPQLQQPTTSHPPQSVPQDPVEGSGSQMALSAQQAMVLQPQAVVLSQVGSAQRGPRPSLPQHRVQLASTLQLHPQPRPVQFRILQHPVAVATVVAPAAQPQPPGEQTASQSKGQTESTPTPPKS</sequence>
<feature type="region of interest" description="Disordered" evidence="2">
    <location>
        <begin position="580"/>
        <end position="625"/>
    </location>
</feature>
<feature type="compositionally biased region" description="Polar residues" evidence="2">
    <location>
        <begin position="443"/>
        <end position="454"/>
    </location>
</feature>
<feature type="domain" description="Spt20-like SEP" evidence="3">
    <location>
        <begin position="73"/>
        <end position="216"/>
    </location>
</feature>
<comment type="caution">
    <text evidence="4">The sequence shown here is derived from an EMBL/GenBank/DDBJ whole genome shotgun (WGS) entry which is preliminary data.</text>
</comment>
<feature type="compositionally biased region" description="Polar residues" evidence="2">
    <location>
        <begin position="1290"/>
        <end position="1304"/>
    </location>
</feature>
<dbReference type="PANTHER" id="PTHR13526">
    <property type="entry name" value="TRANSCRIPTION FACTOR SPT20 HOMOLOG"/>
    <property type="match status" value="1"/>
</dbReference>
<gene>
    <name evidence="4" type="ORF">E5288_WYG014827</name>
</gene>
<name>A0A6B0RZ17_9CETA</name>
<feature type="compositionally biased region" description="Polar residues" evidence="2">
    <location>
        <begin position="580"/>
        <end position="593"/>
    </location>
</feature>
<dbReference type="Pfam" id="PF12090">
    <property type="entry name" value="Spt20_SEP"/>
    <property type="match status" value="1"/>
</dbReference>
<feature type="region of interest" description="Disordered" evidence="2">
    <location>
        <begin position="722"/>
        <end position="742"/>
    </location>
</feature>
<feature type="region of interest" description="Disordered" evidence="2">
    <location>
        <begin position="1280"/>
        <end position="1310"/>
    </location>
</feature>
<evidence type="ECO:0000256" key="1">
    <source>
        <dbReference type="ARBA" id="ARBA00009112"/>
    </source>
</evidence>
<dbReference type="InterPro" id="IPR021950">
    <property type="entry name" value="Spt20"/>
</dbReference>
<proteinExistence type="inferred from homology"/>
<dbReference type="GO" id="GO:0000124">
    <property type="term" value="C:SAGA complex"/>
    <property type="evidence" value="ECO:0007669"/>
    <property type="project" value="InterPro"/>
</dbReference>
<feature type="compositionally biased region" description="Polar residues" evidence="2">
    <location>
        <begin position="524"/>
        <end position="542"/>
    </location>
</feature>
<feature type="compositionally biased region" description="Polar residues" evidence="2">
    <location>
        <begin position="408"/>
        <end position="426"/>
    </location>
</feature>
<feature type="compositionally biased region" description="Low complexity" evidence="2">
    <location>
        <begin position="1189"/>
        <end position="1204"/>
    </location>
</feature>
<evidence type="ECO:0000256" key="2">
    <source>
        <dbReference type="SAM" id="MobiDB-lite"/>
    </source>
</evidence>
<dbReference type="GO" id="GO:0003712">
    <property type="term" value="F:transcription coregulator activity"/>
    <property type="evidence" value="ECO:0007669"/>
    <property type="project" value="InterPro"/>
</dbReference>
<evidence type="ECO:0000259" key="3">
    <source>
        <dbReference type="Pfam" id="PF12090"/>
    </source>
</evidence>
<comment type="similarity">
    <text evidence="1">Belongs to the SPT20 family.</text>
</comment>
<keyword evidence="5" id="KW-1185">Reference proteome</keyword>
<dbReference type="EMBL" id="VBQZ03000134">
    <property type="protein sequence ID" value="MXQ95399.1"/>
    <property type="molecule type" value="Genomic_DNA"/>
</dbReference>
<feature type="region of interest" description="Disordered" evidence="2">
    <location>
        <begin position="1189"/>
        <end position="1211"/>
    </location>
</feature>
<evidence type="ECO:0000313" key="5">
    <source>
        <dbReference type="Proteomes" id="UP000322234"/>
    </source>
</evidence>
<accession>A0A6B0RZ17</accession>
<dbReference type="Proteomes" id="UP000322234">
    <property type="component" value="Unassembled WGS sequence"/>
</dbReference>
<protein>
    <recommendedName>
        <fullName evidence="3">Spt20-like SEP domain-containing protein</fullName>
    </recommendedName>
</protein>
<evidence type="ECO:0000313" key="4">
    <source>
        <dbReference type="EMBL" id="MXQ95399.1"/>
    </source>
</evidence>
<feature type="region of interest" description="Disordered" evidence="2">
    <location>
        <begin position="903"/>
        <end position="932"/>
    </location>
</feature>
<feature type="compositionally biased region" description="Low complexity" evidence="2">
    <location>
        <begin position="544"/>
        <end position="560"/>
    </location>
</feature>